<keyword evidence="2" id="KW-0472">Membrane</keyword>
<evidence type="ECO:0000256" key="2">
    <source>
        <dbReference type="SAM" id="Phobius"/>
    </source>
</evidence>
<evidence type="ECO:0000313" key="3">
    <source>
        <dbReference type="EMBL" id="OXA58889.1"/>
    </source>
</evidence>
<organism evidence="3 4">
    <name type="scientific">Folsomia candida</name>
    <name type="common">Springtail</name>
    <dbReference type="NCBI Taxonomy" id="158441"/>
    <lineage>
        <taxon>Eukaryota</taxon>
        <taxon>Metazoa</taxon>
        <taxon>Ecdysozoa</taxon>
        <taxon>Arthropoda</taxon>
        <taxon>Hexapoda</taxon>
        <taxon>Collembola</taxon>
        <taxon>Entomobryomorpha</taxon>
        <taxon>Isotomoidea</taxon>
        <taxon>Isotomidae</taxon>
        <taxon>Proisotominae</taxon>
        <taxon>Folsomia</taxon>
    </lineage>
</organism>
<dbReference type="OrthoDB" id="8288835at2759"/>
<feature type="compositionally biased region" description="Basic and acidic residues" evidence="1">
    <location>
        <begin position="133"/>
        <end position="142"/>
    </location>
</feature>
<evidence type="ECO:0000313" key="4">
    <source>
        <dbReference type="Proteomes" id="UP000198287"/>
    </source>
</evidence>
<feature type="region of interest" description="Disordered" evidence="1">
    <location>
        <begin position="124"/>
        <end position="155"/>
    </location>
</feature>
<feature type="transmembrane region" description="Helical" evidence="2">
    <location>
        <begin position="296"/>
        <end position="314"/>
    </location>
</feature>
<reference evidence="3 4" key="1">
    <citation type="submission" date="2015-12" db="EMBL/GenBank/DDBJ databases">
        <title>The genome of Folsomia candida.</title>
        <authorList>
            <person name="Faddeeva A."/>
            <person name="Derks M.F."/>
            <person name="Anvar Y."/>
            <person name="Smit S."/>
            <person name="Van Straalen N."/>
            <person name="Roelofs D."/>
        </authorList>
    </citation>
    <scope>NUCLEOTIDE SEQUENCE [LARGE SCALE GENOMIC DNA]</scope>
    <source>
        <strain evidence="3 4">VU population</strain>
        <tissue evidence="3">Whole body</tissue>
    </source>
</reference>
<keyword evidence="2" id="KW-1133">Transmembrane helix</keyword>
<feature type="transmembrane region" description="Helical" evidence="2">
    <location>
        <begin position="226"/>
        <end position="251"/>
    </location>
</feature>
<accession>A0A226EN43</accession>
<sequence>MLSPEAWYYYYHMLEFGCMFRVFPYKFDVVTRRLLPASTTSVRIFRLHKTVVFTVFCFVTFRFLQNVRKSAEEFPLFTKVLNIILVFDCLLTVIIFAQLEISMEQIMFTLNNILQKVEDFIEAGNENPNPNQDSKEQERDTDLESNNSNVPTKPKIADEDPAFTKYISKHILFAMVLLYSNLLPHAIVIVQTPCSPQYLSSLILPCNSHRDRLPYLYTLPFFAVEMYAITVVLFLFAFAWSVIFLGFGWVLREMRALQKNGTKCNLDTIARYIRSQRLAHAINSCMRLYLSTYHSVMMIILALLLFGCVRLMYLDFRANIMFPVCWIRCGFESLSPMAVAGKVNSKSKSILAKWEKGWKKKEDRVNAKS</sequence>
<dbReference type="AlphaFoldDB" id="A0A226EN43"/>
<feature type="transmembrane region" description="Helical" evidence="2">
    <location>
        <begin position="76"/>
        <end position="97"/>
    </location>
</feature>
<keyword evidence="4" id="KW-1185">Reference proteome</keyword>
<name>A0A226EN43_FOLCA</name>
<keyword evidence="2" id="KW-0812">Transmembrane</keyword>
<proteinExistence type="predicted"/>
<dbReference type="EMBL" id="LNIX01000002">
    <property type="protein sequence ID" value="OXA58889.1"/>
    <property type="molecule type" value="Genomic_DNA"/>
</dbReference>
<evidence type="ECO:0000256" key="1">
    <source>
        <dbReference type="SAM" id="MobiDB-lite"/>
    </source>
</evidence>
<comment type="caution">
    <text evidence="3">The sequence shown here is derived from an EMBL/GenBank/DDBJ whole genome shotgun (WGS) entry which is preliminary data.</text>
</comment>
<protein>
    <submittedName>
        <fullName evidence="3">Uncharacterized protein</fullName>
    </submittedName>
</protein>
<gene>
    <name evidence="3" type="ORF">Fcan01_04971</name>
</gene>
<feature type="transmembrane region" description="Helical" evidence="2">
    <location>
        <begin position="44"/>
        <end position="64"/>
    </location>
</feature>
<feature type="transmembrane region" description="Helical" evidence="2">
    <location>
        <begin position="171"/>
        <end position="190"/>
    </location>
</feature>
<dbReference type="Proteomes" id="UP000198287">
    <property type="component" value="Unassembled WGS sequence"/>
</dbReference>